<geneLocation type="plasmid" evidence="2 3">
    <name>pATS1</name>
</geneLocation>
<dbReference type="SUPFAM" id="SSF46785">
    <property type="entry name" value="Winged helix' DNA-binding domain"/>
    <property type="match status" value="1"/>
</dbReference>
<dbReference type="Pfam" id="PF00480">
    <property type="entry name" value="ROK"/>
    <property type="match status" value="1"/>
</dbReference>
<dbReference type="InterPro" id="IPR000600">
    <property type="entry name" value="ROK"/>
</dbReference>
<reference evidence="3" key="1">
    <citation type="submission" date="2019-04" db="EMBL/GenBank/DDBJ databases">
        <title>NAS-01 Genome Sequencing.</title>
        <authorList>
            <person name="Kato S."/>
            <person name="Itoh T."/>
            <person name="Ohkuma M."/>
        </authorList>
    </citation>
    <scope>NUCLEOTIDE SEQUENCE [LARGE SCALE GENOMIC DNA]</scope>
    <source>
        <strain evidence="3">NAS-01</strain>
        <plasmid evidence="3">pATS1</plasmid>
    </source>
</reference>
<sequence length="374" mass="41575">MNAISSVGLRNSLRIFETLMVKNASRVEIANELDLTKTTVGEITKNFIDLGFIREKEKTHDSRIGKPQTLLEIVPDAFHVAGIGILRKQVEGCIVDADGKILRRKSKYYKSFDYNSIINSIFEVTDDLIAGNRDKIDAIAFGAPGTLDSKNGIILKPAKFLEFENVPLAKIFSDRYKVNAWIENDADVAAIAEKYYGKGKNLNSFISIHMEEGIGSGIILNGEIHHGEYGYAGEMGHFLVKDNGTFKYLEDLYGADAILERTRMFGIPDFESLKKAEKNKDKKVIEFLQEIGEEVGAVIVSMIHLTGISTIFLGGKATYLGNTFLNSVRSTIKKYLFYDHEVKVELSTLGDAFVVALGASAHGRVKYVEKVLKK</sequence>
<evidence type="ECO:0000313" key="3">
    <source>
        <dbReference type="Proteomes" id="UP000463916"/>
    </source>
</evidence>
<name>A0A6N4TF10_9BACT</name>
<dbReference type="InterPro" id="IPR049874">
    <property type="entry name" value="ROK_cs"/>
</dbReference>
<protein>
    <submittedName>
        <fullName evidence="2">N-acetylglucosamine repressor</fullName>
    </submittedName>
</protein>
<dbReference type="KEGG" id="asac:ATHSA_p10038"/>
<evidence type="ECO:0000313" key="2">
    <source>
        <dbReference type="EMBL" id="BBJ29085.1"/>
    </source>
</evidence>
<evidence type="ECO:0000256" key="1">
    <source>
        <dbReference type="ARBA" id="ARBA00006479"/>
    </source>
</evidence>
<comment type="similarity">
    <text evidence="1">Belongs to the ROK (NagC/XylR) family.</text>
</comment>
<dbReference type="PROSITE" id="PS01125">
    <property type="entry name" value="ROK"/>
    <property type="match status" value="1"/>
</dbReference>
<dbReference type="InterPro" id="IPR036388">
    <property type="entry name" value="WH-like_DNA-bd_sf"/>
</dbReference>
<dbReference type="InterPro" id="IPR043129">
    <property type="entry name" value="ATPase_NBD"/>
</dbReference>
<dbReference type="Gene3D" id="1.10.10.10">
    <property type="entry name" value="Winged helix-like DNA-binding domain superfamily/Winged helix DNA-binding domain"/>
    <property type="match status" value="1"/>
</dbReference>
<dbReference type="RefSeq" id="WP_161849035.1">
    <property type="nucleotide sequence ID" value="NZ_AP019552.1"/>
</dbReference>
<dbReference type="Gene3D" id="3.30.420.40">
    <property type="match status" value="2"/>
</dbReference>
<keyword evidence="3" id="KW-1185">Reference proteome</keyword>
<dbReference type="EMBL" id="AP019552">
    <property type="protein sequence ID" value="BBJ29085.1"/>
    <property type="molecule type" value="Genomic_DNA"/>
</dbReference>
<keyword evidence="2" id="KW-0614">Plasmid</keyword>
<dbReference type="OrthoDB" id="37575at2"/>
<dbReference type="PANTHER" id="PTHR18964:SF149">
    <property type="entry name" value="BIFUNCTIONAL UDP-N-ACETYLGLUCOSAMINE 2-EPIMERASE_N-ACETYLMANNOSAMINE KINASE"/>
    <property type="match status" value="1"/>
</dbReference>
<organism evidence="2 3">
    <name type="scientific">Athalassotoga saccharophila</name>
    <dbReference type="NCBI Taxonomy" id="1441386"/>
    <lineage>
        <taxon>Bacteria</taxon>
        <taxon>Thermotogati</taxon>
        <taxon>Thermotogota</taxon>
        <taxon>Thermotogae</taxon>
        <taxon>Mesoaciditogales</taxon>
        <taxon>Mesoaciditogaceae</taxon>
        <taxon>Athalassotoga</taxon>
    </lineage>
</organism>
<dbReference type="SUPFAM" id="SSF53067">
    <property type="entry name" value="Actin-like ATPase domain"/>
    <property type="match status" value="1"/>
</dbReference>
<dbReference type="AlphaFoldDB" id="A0A6N4TF10"/>
<dbReference type="InterPro" id="IPR036390">
    <property type="entry name" value="WH_DNA-bd_sf"/>
</dbReference>
<dbReference type="Proteomes" id="UP000463916">
    <property type="component" value="Plasmid pATS1"/>
</dbReference>
<gene>
    <name evidence="2" type="ORF">ATHSA_p10038</name>
</gene>
<dbReference type="PANTHER" id="PTHR18964">
    <property type="entry name" value="ROK (REPRESSOR, ORF, KINASE) FAMILY"/>
    <property type="match status" value="1"/>
</dbReference>
<accession>A0A6N4TF10</accession>
<proteinExistence type="inferred from homology"/>